<evidence type="ECO:0000256" key="7">
    <source>
        <dbReference type="RuleBase" id="RU366025"/>
    </source>
</evidence>
<comment type="similarity">
    <text evidence="2 7">Belongs to the peptidase C19 family.</text>
</comment>
<comment type="caution">
    <text evidence="10">The sequence shown here is derived from an EMBL/GenBank/DDBJ whole genome shotgun (WGS) entry which is preliminary data.</text>
</comment>
<dbReference type="EMBL" id="QZWG01000008">
    <property type="protein sequence ID" value="RZB97405.1"/>
    <property type="molecule type" value="Genomic_DNA"/>
</dbReference>
<evidence type="ECO:0000259" key="9">
    <source>
        <dbReference type="PROSITE" id="PS50235"/>
    </source>
</evidence>
<evidence type="ECO:0000256" key="5">
    <source>
        <dbReference type="ARBA" id="ARBA00022801"/>
    </source>
</evidence>
<dbReference type="InterPro" id="IPR018200">
    <property type="entry name" value="USP_CS"/>
</dbReference>
<evidence type="ECO:0000256" key="4">
    <source>
        <dbReference type="ARBA" id="ARBA00022786"/>
    </source>
</evidence>
<organism evidence="10 11">
    <name type="scientific">Glycine soja</name>
    <name type="common">Wild soybean</name>
    <dbReference type="NCBI Taxonomy" id="3848"/>
    <lineage>
        <taxon>Eukaryota</taxon>
        <taxon>Viridiplantae</taxon>
        <taxon>Streptophyta</taxon>
        <taxon>Embryophyta</taxon>
        <taxon>Tracheophyta</taxon>
        <taxon>Spermatophyta</taxon>
        <taxon>Magnoliopsida</taxon>
        <taxon>eudicotyledons</taxon>
        <taxon>Gunneridae</taxon>
        <taxon>Pentapetalae</taxon>
        <taxon>rosids</taxon>
        <taxon>fabids</taxon>
        <taxon>Fabales</taxon>
        <taxon>Fabaceae</taxon>
        <taxon>Papilionoideae</taxon>
        <taxon>50 kb inversion clade</taxon>
        <taxon>NPAAA clade</taxon>
        <taxon>indigoferoid/millettioid clade</taxon>
        <taxon>Phaseoleae</taxon>
        <taxon>Glycine</taxon>
        <taxon>Glycine subgen. Soja</taxon>
    </lineage>
</organism>
<dbReference type="EMBL" id="QZWG01000008">
    <property type="protein sequence ID" value="RZB97404.1"/>
    <property type="molecule type" value="Genomic_DNA"/>
</dbReference>
<feature type="compositionally biased region" description="Polar residues" evidence="8">
    <location>
        <begin position="340"/>
        <end position="349"/>
    </location>
</feature>
<dbReference type="InterPro" id="IPR001394">
    <property type="entry name" value="Peptidase_C19_UCH"/>
</dbReference>
<dbReference type="Gramene" id="XM_028388369.1">
    <property type="protein sequence ID" value="XP_028244170.1"/>
    <property type="gene ID" value="LOC114422156"/>
</dbReference>
<evidence type="ECO:0000256" key="6">
    <source>
        <dbReference type="ARBA" id="ARBA00022807"/>
    </source>
</evidence>
<dbReference type="InterPro" id="IPR038765">
    <property type="entry name" value="Papain-like_cys_pep_sf"/>
</dbReference>
<evidence type="ECO:0000313" key="11">
    <source>
        <dbReference type="Proteomes" id="UP000289340"/>
    </source>
</evidence>
<feature type="compositionally biased region" description="Polar residues" evidence="8">
    <location>
        <begin position="397"/>
        <end position="420"/>
    </location>
</feature>
<feature type="compositionally biased region" description="Polar residues" evidence="8">
    <location>
        <begin position="477"/>
        <end position="489"/>
    </location>
</feature>
<name>A0A445JG23_GLYSO</name>
<dbReference type="GO" id="GO:0005829">
    <property type="term" value="C:cytosol"/>
    <property type="evidence" value="ECO:0007669"/>
    <property type="project" value="TreeGrafter"/>
</dbReference>
<dbReference type="Gramene" id="XM_028388370.1">
    <property type="protein sequence ID" value="XP_028244171.1"/>
    <property type="gene ID" value="LOC114422156"/>
</dbReference>
<comment type="catalytic activity">
    <reaction evidence="1 7">
        <text>Thiol-dependent hydrolysis of ester, thioester, amide, peptide and isopeptide bonds formed by the C-terminal Gly of ubiquitin (a 76-residue protein attached to proteins as an intracellular targeting signal).</text>
        <dbReference type="EC" id="3.4.19.12"/>
    </reaction>
</comment>
<keyword evidence="6 7" id="KW-0788">Thiol protease</keyword>
<accession>A0A445JG23</accession>
<evidence type="ECO:0000313" key="10">
    <source>
        <dbReference type="EMBL" id="RZB97405.1"/>
    </source>
</evidence>
<dbReference type="FunFam" id="3.90.70.10:FF:000118">
    <property type="entry name" value="Ubiquitin carboxyl-terminal hydrolase 25"/>
    <property type="match status" value="1"/>
</dbReference>
<feature type="domain" description="USP" evidence="9">
    <location>
        <begin position="24"/>
        <end position="336"/>
    </location>
</feature>
<evidence type="ECO:0000256" key="8">
    <source>
        <dbReference type="SAM" id="MobiDB-lite"/>
    </source>
</evidence>
<evidence type="ECO:0000256" key="3">
    <source>
        <dbReference type="ARBA" id="ARBA00022670"/>
    </source>
</evidence>
<reference evidence="10 11" key="1">
    <citation type="submission" date="2018-09" db="EMBL/GenBank/DDBJ databases">
        <title>A high-quality reference genome of wild soybean provides a powerful tool to mine soybean genomes.</title>
        <authorList>
            <person name="Xie M."/>
            <person name="Chung C.Y.L."/>
            <person name="Li M.-W."/>
            <person name="Wong F.-L."/>
            <person name="Chan T.-F."/>
            <person name="Lam H.-M."/>
        </authorList>
    </citation>
    <scope>NUCLEOTIDE SEQUENCE [LARGE SCALE GENOMIC DNA]</scope>
    <source>
        <strain evidence="11">cv. W05</strain>
        <tissue evidence="10">Hypocotyl of etiolated seedlings</tissue>
    </source>
</reference>
<keyword evidence="4 7" id="KW-0833">Ubl conjugation pathway</keyword>
<keyword evidence="11" id="KW-1185">Reference proteome</keyword>
<dbReference type="SUPFAM" id="SSF54001">
    <property type="entry name" value="Cysteine proteinases"/>
    <property type="match status" value="1"/>
</dbReference>
<feature type="region of interest" description="Disordered" evidence="8">
    <location>
        <begin position="340"/>
        <end position="508"/>
    </location>
</feature>
<dbReference type="GO" id="GO:0004843">
    <property type="term" value="F:cysteine-type deubiquitinase activity"/>
    <property type="evidence" value="ECO:0007669"/>
    <property type="project" value="UniProtKB-UniRule"/>
</dbReference>
<feature type="compositionally biased region" description="Basic and acidic residues" evidence="8">
    <location>
        <begin position="491"/>
        <end position="505"/>
    </location>
</feature>
<feature type="compositionally biased region" description="Basic and acidic residues" evidence="8">
    <location>
        <begin position="460"/>
        <end position="476"/>
    </location>
</feature>
<dbReference type="Gene3D" id="3.90.70.10">
    <property type="entry name" value="Cysteine proteinases"/>
    <property type="match status" value="1"/>
</dbReference>
<sequence>MALQMTWQPSLLSQKRKTGTGPPLGLRNLGNSCYLNSVLQCLTYTPPLANFCLRLQHSSLCDSSGSSCPFCILEKQIARSLRLDLTHDAPSKIQSCIRIFAENFRCGRQEDAHEFLRYVIDACHNTCLRLKKLRRKGAEANGGGDEAGGSTVVKEIFGGALQSQVKCLCCGYESNKVDEIMDISLDVFHSNSLKDSMQKFFQPEVLDGNNKYKCDSCKKLVAAKKQMSILQAPNILVIQLKRFEGILGGKIDKAVAFEEVLVLSSFMCKASQDPQPEYKLFGTIVHSGYSPESGHYYAYIKDAMGRWYCCDDSCVTVATLQEVLSEKVYILFFSRTNQRPVSSSNSLASNGVKPHSNGSQTSECPKVGVPPKAVHAKSNSELSSWKDIPRVSKTAKAPSSSRVKFDINGSSSSKRNSAPVSVNGKVDVCRNQPSAVNGHVKDSASLENGKEDSSLPTRNGIDENKVSVDKLKRKESTVSNGHTGNQTVDIHSVKSDLKEDTDRSRIIAGRVPDNFKQESNGLNNKPTILGNKRKLQGDPCILLAHDGQSQARVQELKDILGKEAKSVLRSIGWTDKVYEFMRSKKLRAQEAGNLTNGDEIRKLLIGDAQGAFISKIPESLKQDMIQRLQSFSQEKIQFSGP</sequence>
<dbReference type="PROSITE" id="PS00973">
    <property type="entry name" value="USP_2"/>
    <property type="match status" value="1"/>
</dbReference>
<dbReference type="InterPro" id="IPR028889">
    <property type="entry name" value="USP"/>
</dbReference>
<dbReference type="PROSITE" id="PS50235">
    <property type="entry name" value="USP_3"/>
    <property type="match status" value="1"/>
</dbReference>
<dbReference type="InterPro" id="IPR050164">
    <property type="entry name" value="Peptidase_C19"/>
</dbReference>
<dbReference type="PANTHER" id="PTHR24006">
    <property type="entry name" value="UBIQUITIN CARBOXYL-TERMINAL HYDROLASE"/>
    <property type="match status" value="1"/>
</dbReference>
<dbReference type="AlphaFoldDB" id="A0A445JG23"/>
<dbReference type="GO" id="GO:0005634">
    <property type="term" value="C:nucleus"/>
    <property type="evidence" value="ECO:0007669"/>
    <property type="project" value="TreeGrafter"/>
</dbReference>
<dbReference type="CDD" id="cd02661">
    <property type="entry name" value="Peptidase_C19E"/>
    <property type="match status" value="1"/>
</dbReference>
<keyword evidence="5 7" id="KW-0378">Hydrolase</keyword>
<proteinExistence type="inferred from homology"/>
<feature type="compositionally biased region" description="Basic and acidic residues" evidence="8">
    <location>
        <begin position="439"/>
        <end position="453"/>
    </location>
</feature>
<dbReference type="GO" id="GO:0016579">
    <property type="term" value="P:protein deubiquitination"/>
    <property type="evidence" value="ECO:0007669"/>
    <property type="project" value="InterPro"/>
</dbReference>
<dbReference type="SMR" id="A0A445JG23"/>
<keyword evidence="3 7" id="KW-0645">Protease</keyword>
<dbReference type="PANTHER" id="PTHR24006:SF758">
    <property type="entry name" value="UBIQUITIN CARBOXYL-TERMINAL HYDROLASE 36"/>
    <property type="match status" value="1"/>
</dbReference>
<dbReference type="PROSITE" id="PS00972">
    <property type="entry name" value="USP_1"/>
    <property type="match status" value="1"/>
</dbReference>
<dbReference type="Pfam" id="PF00443">
    <property type="entry name" value="UCH"/>
    <property type="match status" value="1"/>
</dbReference>
<evidence type="ECO:0000256" key="2">
    <source>
        <dbReference type="ARBA" id="ARBA00009085"/>
    </source>
</evidence>
<protein>
    <recommendedName>
        <fullName evidence="7">Ubiquitin carboxyl-terminal hydrolase</fullName>
        <ecNumber evidence="7">3.4.19.12</ecNumber>
    </recommendedName>
</protein>
<dbReference type="GO" id="GO:0006508">
    <property type="term" value="P:proteolysis"/>
    <property type="evidence" value="ECO:0007669"/>
    <property type="project" value="UniProtKB-KW"/>
</dbReference>
<evidence type="ECO:0000256" key="1">
    <source>
        <dbReference type="ARBA" id="ARBA00000707"/>
    </source>
</evidence>
<comment type="function">
    <text evidence="7">Recognizes and hydrolyzes the peptide bond at the C-terminal Gly of ubiquitin. Involved in the processing of poly-ubiquitin precursors as well as that of ubiquitinated proteins.</text>
</comment>
<dbReference type="Proteomes" id="UP000289340">
    <property type="component" value="Chromosome 8"/>
</dbReference>
<dbReference type="EC" id="3.4.19.12" evidence="7"/>
<gene>
    <name evidence="10" type="ORF">D0Y65_020849</name>
</gene>